<evidence type="ECO:0000256" key="6">
    <source>
        <dbReference type="ARBA" id="ARBA00023180"/>
    </source>
</evidence>
<evidence type="ECO:0000256" key="3">
    <source>
        <dbReference type="ARBA" id="ARBA00022525"/>
    </source>
</evidence>
<evidence type="ECO:0000256" key="2">
    <source>
        <dbReference type="ARBA" id="ARBA00006552"/>
    </source>
</evidence>
<keyword evidence="12" id="KW-0732">Signal</keyword>
<dbReference type="InterPro" id="IPR006208">
    <property type="entry name" value="Glyco_hormone_CN"/>
</dbReference>
<proteinExistence type="inferred from homology"/>
<dbReference type="GO" id="GO:0007186">
    <property type="term" value="P:G protein-coupled receptor signaling pathway"/>
    <property type="evidence" value="ECO:0007669"/>
    <property type="project" value="TreeGrafter"/>
</dbReference>
<name>A0A9D3LQP5_ANGAN</name>
<dbReference type="InterPro" id="IPR001545">
    <property type="entry name" value="Gonadotropin_bsu"/>
</dbReference>
<feature type="signal peptide" evidence="12">
    <location>
        <begin position="1"/>
        <end position="20"/>
    </location>
</feature>
<keyword evidence="15" id="KW-1185">Reference proteome</keyword>
<evidence type="ECO:0000256" key="5">
    <source>
        <dbReference type="ARBA" id="ARBA00023157"/>
    </source>
</evidence>
<evidence type="ECO:0000313" key="15">
    <source>
        <dbReference type="Proteomes" id="UP001044222"/>
    </source>
</evidence>
<dbReference type="GO" id="GO:0005179">
    <property type="term" value="F:hormone activity"/>
    <property type="evidence" value="ECO:0007669"/>
    <property type="project" value="UniProtKB-KW"/>
</dbReference>
<accession>A0A9D3LQP5</accession>
<keyword evidence="3" id="KW-0964">Secreted</keyword>
<dbReference type="PANTHER" id="PTHR11515:SF5">
    <property type="entry name" value="THYROTROPIN SUBUNIT BETA"/>
    <property type="match status" value="1"/>
</dbReference>
<keyword evidence="5" id="KW-1015">Disulfide bond</keyword>
<feature type="chain" id="PRO_5038756570" description="Thyrotropin subunit beta" evidence="12">
    <location>
        <begin position="21"/>
        <end position="185"/>
    </location>
</feature>
<evidence type="ECO:0000256" key="10">
    <source>
        <dbReference type="ARBA" id="ARBA00042931"/>
    </source>
</evidence>
<comment type="caution">
    <text evidence="14">The sequence shown here is derived from an EMBL/GenBank/DDBJ whole genome shotgun (WGS) entry which is preliminary data.</text>
</comment>
<keyword evidence="6" id="KW-0325">Glycoprotein</keyword>
<gene>
    <name evidence="14" type="ORF">ANANG_G00243160</name>
</gene>
<dbReference type="EMBL" id="JAFIRN010000014">
    <property type="protein sequence ID" value="KAG5835367.1"/>
    <property type="molecule type" value="Genomic_DNA"/>
</dbReference>
<evidence type="ECO:0000313" key="14">
    <source>
        <dbReference type="EMBL" id="KAG5835367.1"/>
    </source>
</evidence>
<feature type="region of interest" description="Disordered" evidence="11">
    <location>
        <begin position="112"/>
        <end position="147"/>
    </location>
</feature>
<keyword evidence="4" id="KW-0372">Hormone</keyword>
<comment type="similarity">
    <text evidence="2">Belongs to the glycoprotein hormones subunit beta family.</text>
</comment>
<dbReference type="Proteomes" id="UP001044222">
    <property type="component" value="Chromosome 14"/>
</dbReference>
<comment type="subunit">
    <text evidence="7">Heterodimer of a common alpha chain and a unique beta chain which confers biological specificity to thyrotropin, lutropin, follitropin and gonadotropin.</text>
</comment>
<evidence type="ECO:0000256" key="12">
    <source>
        <dbReference type="SAM" id="SignalP"/>
    </source>
</evidence>
<evidence type="ECO:0000259" key="13">
    <source>
        <dbReference type="Pfam" id="PF00007"/>
    </source>
</evidence>
<evidence type="ECO:0000256" key="1">
    <source>
        <dbReference type="ARBA" id="ARBA00004613"/>
    </source>
</evidence>
<dbReference type="GO" id="GO:0005615">
    <property type="term" value="C:extracellular space"/>
    <property type="evidence" value="ECO:0007669"/>
    <property type="project" value="TreeGrafter"/>
</dbReference>
<dbReference type="PANTHER" id="PTHR11515">
    <property type="entry name" value="GLYCOPROTEIN HORMONE BETA CHAIN"/>
    <property type="match status" value="1"/>
</dbReference>
<organism evidence="14 15">
    <name type="scientific">Anguilla anguilla</name>
    <name type="common">European freshwater eel</name>
    <name type="synonym">Muraena anguilla</name>
    <dbReference type="NCBI Taxonomy" id="7936"/>
    <lineage>
        <taxon>Eukaryota</taxon>
        <taxon>Metazoa</taxon>
        <taxon>Chordata</taxon>
        <taxon>Craniata</taxon>
        <taxon>Vertebrata</taxon>
        <taxon>Euteleostomi</taxon>
        <taxon>Actinopterygii</taxon>
        <taxon>Neopterygii</taxon>
        <taxon>Teleostei</taxon>
        <taxon>Anguilliformes</taxon>
        <taxon>Anguillidae</taxon>
        <taxon>Anguilla</taxon>
    </lineage>
</organism>
<dbReference type="InterPro" id="IPR018245">
    <property type="entry name" value="Gonadotropin_bsu_CS"/>
</dbReference>
<feature type="domain" description="Glycoprotein hormone subunit beta" evidence="13">
    <location>
        <begin position="20"/>
        <end position="93"/>
    </location>
</feature>
<dbReference type="GO" id="GO:0005737">
    <property type="term" value="C:cytoplasm"/>
    <property type="evidence" value="ECO:0007669"/>
    <property type="project" value="TreeGrafter"/>
</dbReference>
<reference evidence="14" key="1">
    <citation type="submission" date="2021-01" db="EMBL/GenBank/DDBJ databases">
        <title>A chromosome-scale assembly of European eel, Anguilla anguilla.</title>
        <authorList>
            <person name="Henkel C."/>
            <person name="Jong-Raadsen S.A."/>
            <person name="Dufour S."/>
            <person name="Weltzien F.-A."/>
            <person name="Palstra A.P."/>
            <person name="Pelster B."/>
            <person name="Spaink H.P."/>
            <person name="Van Den Thillart G.E."/>
            <person name="Jansen H."/>
            <person name="Zahm M."/>
            <person name="Klopp C."/>
            <person name="Cedric C."/>
            <person name="Louis A."/>
            <person name="Berthelot C."/>
            <person name="Parey E."/>
            <person name="Roest Crollius H."/>
            <person name="Montfort J."/>
            <person name="Robinson-Rechavi M."/>
            <person name="Bucao C."/>
            <person name="Bouchez O."/>
            <person name="Gislard M."/>
            <person name="Lluch J."/>
            <person name="Milhes M."/>
            <person name="Lampietro C."/>
            <person name="Lopez Roques C."/>
            <person name="Donnadieu C."/>
            <person name="Braasch I."/>
            <person name="Desvignes T."/>
            <person name="Postlethwait J."/>
            <person name="Bobe J."/>
            <person name="Guiguen Y."/>
            <person name="Dirks R."/>
        </authorList>
    </citation>
    <scope>NUCLEOTIDE SEQUENCE</scope>
    <source>
        <strain evidence="14">Tag_6206</strain>
        <tissue evidence="14">Liver</tissue>
    </source>
</reference>
<dbReference type="Pfam" id="PF00007">
    <property type="entry name" value="Cys_knot"/>
    <property type="match status" value="1"/>
</dbReference>
<evidence type="ECO:0000256" key="7">
    <source>
        <dbReference type="ARBA" id="ARBA00038688"/>
    </source>
</evidence>
<dbReference type="Gene3D" id="2.10.90.10">
    <property type="entry name" value="Cystine-knot cytokines"/>
    <property type="match status" value="1"/>
</dbReference>
<sequence length="185" mass="19879">MRVVLLASGVLCLLAGQVLSICSPVDYTLYVEKPECDFCVAINTTICMGFCYSLDPNVVGPAVKRLVVQRGCTYQAVEYRTAELPGAPRTWTPASRTRGPALHLPGLRSGAGRVHAQGQRRRGPLLQAPPPAHARLPGTEQLHPDPLRPTGLELRPFCWAGWSCLTSPSSLLQPGWSSLTLAGPA</sequence>
<evidence type="ECO:0000256" key="8">
    <source>
        <dbReference type="ARBA" id="ARBA00039483"/>
    </source>
</evidence>
<dbReference type="InterPro" id="IPR029034">
    <property type="entry name" value="Cystine-knot_cytokine"/>
</dbReference>
<protein>
    <recommendedName>
        <fullName evidence="8">Thyrotropin subunit beta</fullName>
    </recommendedName>
    <alternativeName>
        <fullName evidence="9">Thyroid-stimulating hormone subunit beta</fullName>
    </alternativeName>
    <alternativeName>
        <fullName evidence="10">Thyrotropin beta chain</fullName>
    </alternativeName>
</protein>
<evidence type="ECO:0000256" key="11">
    <source>
        <dbReference type="SAM" id="MobiDB-lite"/>
    </source>
</evidence>
<dbReference type="SUPFAM" id="SSF57501">
    <property type="entry name" value="Cystine-knot cytokines"/>
    <property type="match status" value="1"/>
</dbReference>
<dbReference type="AlphaFoldDB" id="A0A9D3LQP5"/>
<dbReference type="PROSITE" id="PS00261">
    <property type="entry name" value="GLYCO_HORMONE_BETA_1"/>
    <property type="match status" value="1"/>
</dbReference>
<dbReference type="CDD" id="cd00069">
    <property type="entry name" value="GHB_like"/>
    <property type="match status" value="1"/>
</dbReference>
<evidence type="ECO:0000256" key="4">
    <source>
        <dbReference type="ARBA" id="ARBA00022702"/>
    </source>
</evidence>
<dbReference type="SMART" id="SM00068">
    <property type="entry name" value="GHB"/>
    <property type="match status" value="1"/>
</dbReference>
<comment type="subcellular location">
    <subcellularLocation>
        <location evidence="1">Secreted</location>
    </subcellularLocation>
</comment>
<evidence type="ECO:0000256" key="9">
    <source>
        <dbReference type="ARBA" id="ARBA00042284"/>
    </source>
</evidence>